<keyword evidence="3" id="KW-1185">Reference proteome</keyword>
<dbReference type="GO" id="GO:0006950">
    <property type="term" value="P:response to stress"/>
    <property type="evidence" value="ECO:0007669"/>
    <property type="project" value="TreeGrafter"/>
</dbReference>
<protein>
    <submittedName>
        <fullName evidence="2">DNA-binding transcriptional regulator, MarR family</fullName>
    </submittedName>
</protein>
<dbReference type="InterPro" id="IPR036388">
    <property type="entry name" value="WH-like_DNA-bd_sf"/>
</dbReference>
<evidence type="ECO:0000313" key="3">
    <source>
        <dbReference type="Proteomes" id="UP000198583"/>
    </source>
</evidence>
<dbReference type="PANTHER" id="PTHR33164:SF57">
    <property type="entry name" value="MARR-FAMILY TRANSCRIPTIONAL REGULATOR"/>
    <property type="match status" value="1"/>
</dbReference>
<dbReference type="PROSITE" id="PS50995">
    <property type="entry name" value="HTH_MARR_2"/>
    <property type="match status" value="1"/>
</dbReference>
<sequence length="159" mass="17998">MVTEPIYSWLYVQQGVDAVKAAIGRRMEAEAACSLLEHVALYQLHHNGGRLQMSELVELLDVSPSGVTRLIERLVKRGWVVREQPADNRRLVIAVLTPEGEEACVGTTARVYRETLAEEFTELLSERDLADLRRIGRKLMEGHGRWDVKRFAPAESSEQ</sequence>
<accession>A0A1I6F979</accession>
<gene>
    <name evidence="2" type="ORF">SAMN04488564_11060</name>
</gene>
<dbReference type="GO" id="GO:0003677">
    <property type="term" value="F:DNA binding"/>
    <property type="evidence" value="ECO:0007669"/>
    <property type="project" value="UniProtKB-KW"/>
</dbReference>
<proteinExistence type="predicted"/>
<organism evidence="2 3">
    <name type="scientific">Lentzea waywayandensis</name>
    <dbReference type="NCBI Taxonomy" id="84724"/>
    <lineage>
        <taxon>Bacteria</taxon>
        <taxon>Bacillati</taxon>
        <taxon>Actinomycetota</taxon>
        <taxon>Actinomycetes</taxon>
        <taxon>Pseudonocardiales</taxon>
        <taxon>Pseudonocardiaceae</taxon>
        <taxon>Lentzea</taxon>
    </lineage>
</organism>
<dbReference type="Gene3D" id="1.10.10.10">
    <property type="entry name" value="Winged helix-like DNA-binding domain superfamily/Winged helix DNA-binding domain"/>
    <property type="match status" value="1"/>
</dbReference>
<dbReference type="SUPFAM" id="SSF46785">
    <property type="entry name" value="Winged helix' DNA-binding domain"/>
    <property type="match status" value="1"/>
</dbReference>
<dbReference type="EMBL" id="FOYL01000010">
    <property type="protein sequence ID" value="SFR26569.1"/>
    <property type="molecule type" value="Genomic_DNA"/>
</dbReference>
<dbReference type="InterPro" id="IPR036390">
    <property type="entry name" value="WH_DNA-bd_sf"/>
</dbReference>
<dbReference type="PANTHER" id="PTHR33164">
    <property type="entry name" value="TRANSCRIPTIONAL REGULATOR, MARR FAMILY"/>
    <property type="match status" value="1"/>
</dbReference>
<dbReference type="SMART" id="SM00347">
    <property type="entry name" value="HTH_MARR"/>
    <property type="match status" value="1"/>
</dbReference>
<name>A0A1I6F979_9PSEU</name>
<dbReference type="Proteomes" id="UP000198583">
    <property type="component" value="Unassembled WGS sequence"/>
</dbReference>
<evidence type="ECO:0000313" key="2">
    <source>
        <dbReference type="EMBL" id="SFR26569.1"/>
    </source>
</evidence>
<dbReference type="InterPro" id="IPR000835">
    <property type="entry name" value="HTH_MarR-typ"/>
</dbReference>
<keyword evidence="2" id="KW-0238">DNA-binding</keyword>
<evidence type="ECO:0000259" key="1">
    <source>
        <dbReference type="PROSITE" id="PS50995"/>
    </source>
</evidence>
<feature type="domain" description="HTH marR-type" evidence="1">
    <location>
        <begin position="1"/>
        <end position="141"/>
    </location>
</feature>
<dbReference type="GO" id="GO:0003700">
    <property type="term" value="F:DNA-binding transcription factor activity"/>
    <property type="evidence" value="ECO:0007669"/>
    <property type="project" value="InterPro"/>
</dbReference>
<dbReference type="PRINTS" id="PR00598">
    <property type="entry name" value="HTHMARR"/>
</dbReference>
<dbReference type="STRING" id="84724.SAMN04488564_11060"/>
<dbReference type="Pfam" id="PF12802">
    <property type="entry name" value="MarR_2"/>
    <property type="match status" value="1"/>
</dbReference>
<reference evidence="3" key="1">
    <citation type="submission" date="2016-10" db="EMBL/GenBank/DDBJ databases">
        <authorList>
            <person name="Varghese N."/>
            <person name="Submissions S."/>
        </authorList>
    </citation>
    <scope>NUCLEOTIDE SEQUENCE [LARGE SCALE GENOMIC DNA]</scope>
    <source>
        <strain evidence="3">DSM 44232</strain>
    </source>
</reference>
<dbReference type="InterPro" id="IPR039422">
    <property type="entry name" value="MarR/SlyA-like"/>
</dbReference>
<dbReference type="AlphaFoldDB" id="A0A1I6F979"/>